<proteinExistence type="inferred from homology"/>
<accession>A0A2G6E7W5</accession>
<dbReference type="PANTHER" id="PTHR34138">
    <property type="entry name" value="CELL SHAPE-DETERMINING PROTEIN MREC"/>
    <property type="match status" value="1"/>
</dbReference>
<sequence>MLNFLTRYRHVSLFVIFLLISLALLSLNQPVEDALPESTNIIERGLLLALQPFQRIVSSAVSSGHDFWERYIALVKLSEENERLQEEIKRLRAEKNRYAENALAYERLKGSLGLLKERKFSSILASVIGHDATNKFNTVIVNRGAEHGVKESWPVITQDGIVGVTVGVSAKSSKVLLLIDPNCNVAALIQRTRDQGIVGGLSRQDAYTMKYVNRRSDIRQGTIFHVTAHALNKLAEEGLPGYVLTEESLKKLEDNFLPPDILIILEQIRDIPYENQQHFVRALTSALGAEQADWYKDVILQNARAGILSDLYTLQNQHAASEEEFLSTLERTIGPSAVAQYGQVIFRYTREEEIVISSGLGGIFPKGLIIGTVSKALKQNSGLFQQIEVSPSVDFSKLEEVLIVRRDEVDAAQ</sequence>
<dbReference type="Pfam" id="PF04085">
    <property type="entry name" value="MreC"/>
    <property type="match status" value="2"/>
</dbReference>
<feature type="coiled-coil region" evidence="5">
    <location>
        <begin position="74"/>
        <end position="108"/>
    </location>
</feature>
<evidence type="ECO:0000256" key="2">
    <source>
        <dbReference type="ARBA" id="ARBA00013855"/>
    </source>
</evidence>
<dbReference type="PANTHER" id="PTHR34138:SF1">
    <property type="entry name" value="CELL SHAPE-DETERMINING PROTEIN MREC"/>
    <property type="match status" value="1"/>
</dbReference>
<dbReference type="EMBL" id="PDPS01000025">
    <property type="protein sequence ID" value="PID57858.1"/>
    <property type="molecule type" value="Genomic_DNA"/>
</dbReference>
<dbReference type="InterPro" id="IPR055342">
    <property type="entry name" value="MreC_beta-barrel_core"/>
</dbReference>
<organism evidence="7 8">
    <name type="scientific">candidate division KSB3 bacterium</name>
    <dbReference type="NCBI Taxonomy" id="2044937"/>
    <lineage>
        <taxon>Bacteria</taxon>
        <taxon>candidate division KSB3</taxon>
    </lineage>
</organism>
<dbReference type="GO" id="GO:0008360">
    <property type="term" value="P:regulation of cell shape"/>
    <property type="evidence" value="ECO:0007669"/>
    <property type="project" value="UniProtKB-KW"/>
</dbReference>
<dbReference type="GO" id="GO:0005886">
    <property type="term" value="C:plasma membrane"/>
    <property type="evidence" value="ECO:0007669"/>
    <property type="project" value="TreeGrafter"/>
</dbReference>
<dbReference type="InterPro" id="IPR007221">
    <property type="entry name" value="MreC"/>
</dbReference>
<gene>
    <name evidence="7" type="ORF">CSB45_06465</name>
</gene>
<dbReference type="AlphaFoldDB" id="A0A2G6E7W5"/>
<evidence type="ECO:0000256" key="3">
    <source>
        <dbReference type="ARBA" id="ARBA00022960"/>
    </source>
</evidence>
<reference evidence="7 8" key="1">
    <citation type="submission" date="2017-10" db="EMBL/GenBank/DDBJ databases">
        <title>Novel microbial diversity and functional potential in the marine mammal oral microbiome.</title>
        <authorList>
            <person name="Dudek N.K."/>
            <person name="Sun C.L."/>
            <person name="Burstein D."/>
            <person name="Kantor R.S."/>
            <person name="Aliaga Goltsman D.S."/>
            <person name="Bik E.M."/>
            <person name="Thomas B.C."/>
            <person name="Banfield J.F."/>
            <person name="Relman D.A."/>
        </authorList>
    </citation>
    <scope>NUCLEOTIDE SEQUENCE [LARGE SCALE GENOMIC DNA]</scope>
    <source>
        <strain evidence="7">DOLZORAL124_49_17</strain>
    </source>
</reference>
<evidence type="ECO:0000256" key="4">
    <source>
        <dbReference type="ARBA" id="ARBA00032089"/>
    </source>
</evidence>
<comment type="caution">
    <text evidence="7">The sequence shown here is derived from an EMBL/GenBank/DDBJ whole genome shotgun (WGS) entry which is preliminary data.</text>
</comment>
<protein>
    <recommendedName>
        <fullName evidence="2">Cell shape-determining protein MreC</fullName>
    </recommendedName>
    <alternativeName>
        <fullName evidence="4">Cell shape protein MreC</fullName>
    </alternativeName>
</protein>
<evidence type="ECO:0000259" key="6">
    <source>
        <dbReference type="Pfam" id="PF04085"/>
    </source>
</evidence>
<dbReference type="Proteomes" id="UP000229740">
    <property type="component" value="Unassembled WGS sequence"/>
</dbReference>
<feature type="domain" description="Rod shape-determining protein MreC beta-barrel core" evidence="6">
    <location>
        <begin position="127"/>
        <end position="223"/>
    </location>
</feature>
<name>A0A2G6E7W5_9BACT</name>
<feature type="domain" description="Rod shape-determining protein MreC beta-barrel core" evidence="6">
    <location>
        <begin position="350"/>
        <end position="404"/>
    </location>
</feature>
<dbReference type="Gene3D" id="2.40.10.340">
    <property type="entry name" value="Rod shape-determining protein MreC, domain 1"/>
    <property type="match status" value="1"/>
</dbReference>
<dbReference type="InterPro" id="IPR042177">
    <property type="entry name" value="Cell/Rod_1"/>
</dbReference>
<evidence type="ECO:0000313" key="7">
    <source>
        <dbReference type="EMBL" id="PID57858.1"/>
    </source>
</evidence>
<evidence type="ECO:0000256" key="1">
    <source>
        <dbReference type="ARBA" id="ARBA00009369"/>
    </source>
</evidence>
<dbReference type="Gene3D" id="2.40.10.350">
    <property type="entry name" value="Rod shape-determining protein MreC, domain 2"/>
    <property type="match status" value="1"/>
</dbReference>
<keyword evidence="5" id="KW-0175">Coiled coil</keyword>
<comment type="similarity">
    <text evidence="1">Belongs to the MreC family.</text>
</comment>
<evidence type="ECO:0000256" key="5">
    <source>
        <dbReference type="SAM" id="Coils"/>
    </source>
</evidence>
<dbReference type="InterPro" id="IPR042175">
    <property type="entry name" value="Cell/Rod_MreC_2"/>
</dbReference>
<evidence type="ECO:0000313" key="8">
    <source>
        <dbReference type="Proteomes" id="UP000229740"/>
    </source>
</evidence>
<keyword evidence="3" id="KW-0133">Cell shape</keyword>